<keyword evidence="3 7" id="KW-0028">Amino-acid biosynthesis</keyword>
<keyword evidence="4 7" id="KW-0521">NADP</keyword>
<dbReference type="InterPro" id="IPR058924">
    <property type="entry name" value="AGPR_dimerisation_dom"/>
</dbReference>
<keyword evidence="2 7" id="KW-0055">Arginine biosynthesis</keyword>
<dbReference type="Gene3D" id="3.30.360.10">
    <property type="entry name" value="Dihydrodipicolinate Reductase, domain 2"/>
    <property type="match status" value="1"/>
</dbReference>
<keyword evidence="7" id="KW-0963">Cytoplasm</keyword>
<reference evidence="10 11" key="1">
    <citation type="submission" date="2017-01" db="EMBL/GenBank/DDBJ databases">
        <title>First insights into the biology of 'candidatus Vampirococcus archaeovorus'.</title>
        <authorList>
            <person name="Kizina J."/>
            <person name="Jordan S."/>
            <person name="Stueber K."/>
            <person name="Reinhardt R."/>
            <person name="Harder J."/>
        </authorList>
    </citation>
    <scope>NUCLEOTIDE SEQUENCE [LARGE SCALE GENOMIC DNA]</scope>
    <source>
        <strain evidence="10 11">LiM</strain>
    </source>
</reference>
<evidence type="ECO:0000313" key="10">
    <source>
        <dbReference type="EMBL" id="QAT17196.1"/>
    </source>
</evidence>
<dbReference type="AlphaFoldDB" id="A0A410P4U7"/>
<dbReference type="FunFam" id="3.30.360.10:FF:000014">
    <property type="entry name" value="N-acetyl-gamma-glutamyl-phosphate reductase"/>
    <property type="match status" value="1"/>
</dbReference>
<evidence type="ECO:0000259" key="9">
    <source>
        <dbReference type="SMART" id="SM00859"/>
    </source>
</evidence>
<accession>A0A410P4U7</accession>
<sequence>MLRVGIVGARGFTGEELIKILMRHPGVRLTYLSATLTKPEEIGEIFPALRDVVGLKCEPFNVDKAAEKCDLLFLALPHTVSMDYVPKLLKRGKKVVDLSADYRLKNPAVYRQWYHKAHKDIKHLKAFVYGLPELYRERIKKTGCVANPGCYPTAAILGIVPALVAGFGDKDGVIIDAKSGVTGAGKKVSPEYLSVHVNENFRGYKFNMHQHSPEINQELSRATLARVDVVFCPHLLPVNRGILETIYIRLKKSVPAQQVEAVYKKFYKTEPFVRMRGLGVLPQLTDVTYTNFCDIGLVVDEKKKLLIVSSAIDNLLKGASGQAVQNMNIMYGFDERTALA</sequence>
<dbReference type="GO" id="GO:0051287">
    <property type="term" value="F:NAD binding"/>
    <property type="evidence" value="ECO:0007669"/>
    <property type="project" value="InterPro"/>
</dbReference>
<proteinExistence type="inferred from homology"/>
<evidence type="ECO:0000256" key="6">
    <source>
        <dbReference type="ARBA" id="ARBA00050557"/>
    </source>
</evidence>
<dbReference type="RefSeq" id="WP_128699914.1">
    <property type="nucleotide sequence ID" value="NZ_CP019384.1"/>
</dbReference>
<comment type="catalytic activity">
    <reaction evidence="6 7">
        <text>N-acetyl-L-glutamate 5-semialdehyde + phosphate + NADP(+) = N-acetyl-L-glutamyl 5-phosphate + NADPH + H(+)</text>
        <dbReference type="Rhea" id="RHEA:21588"/>
        <dbReference type="ChEBI" id="CHEBI:15378"/>
        <dbReference type="ChEBI" id="CHEBI:29123"/>
        <dbReference type="ChEBI" id="CHEBI:43474"/>
        <dbReference type="ChEBI" id="CHEBI:57783"/>
        <dbReference type="ChEBI" id="CHEBI:57936"/>
        <dbReference type="ChEBI" id="CHEBI:58349"/>
        <dbReference type="EC" id="1.2.1.38"/>
    </reaction>
</comment>
<dbReference type="CDD" id="cd17895">
    <property type="entry name" value="AGPR_1_N"/>
    <property type="match status" value="1"/>
</dbReference>
<dbReference type="OrthoDB" id="9801289at2"/>
<dbReference type="PROSITE" id="PS01224">
    <property type="entry name" value="ARGC"/>
    <property type="match status" value="1"/>
</dbReference>
<dbReference type="GO" id="GO:0006526">
    <property type="term" value="P:L-arginine biosynthetic process"/>
    <property type="evidence" value="ECO:0007669"/>
    <property type="project" value="UniProtKB-UniRule"/>
</dbReference>
<evidence type="ECO:0000256" key="5">
    <source>
        <dbReference type="ARBA" id="ARBA00023002"/>
    </source>
</evidence>
<dbReference type="GO" id="GO:0070401">
    <property type="term" value="F:NADP+ binding"/>
    <property type="evidence" value="ECO:0007669"/>
    <property type="project" value="InterPro"/>
</dbReference>
<dbReference type="Pfam" id="PF22698">
    <property type="entry name" value="Semialdhyde_dhC_1"/>
    <property type="match status" value="1"/>
</dbReference>
<dbReference type="InterPro" id="IPR000706">
    <property type="entry name" value="AGPR_type-1"/>
</dbReference>
<evidence type="ECO:0000256" key="4">
    <source>
        <dbReference type="ARBA" id="ARBA00022857"/>
    </source>
</evidence>
<comment type="pathway">
    <text evidence="1 7">Amino-acid biosynthesis; L-arginine biosynthesis; N(2)-acetyl-L-ornithine from L-glutamate: step 3/4.</text>
</comment>
<dbReference type="InterPro" id="IPR000534">
    <property type="entry name" value="Semialdehyde_DH_NAD-bd"/>
</dbReference>
<dbReference type="Proteomes" id="UP000287243">
    <property type="component" value="Chromosome"/>
</dbReference>
<dbReference type="NCBIfam" id="TIGR01850">
    <property type="entry name" value="argC"/>
    <property type="match status" value="1"/>
</dbReference>
<dbReference type="SMART" id="SM00859">
    <property type="entry name" value="Semialdhyde_dh"/>
    <property type="match status" value="1"/>
</dbReference>
<feature type="active site" evidence="7 8">
    <location>
        <position position="150"/>
    </location>
</feature>
<dbReference type="InterPro" id="IPR023013">
    <property type="entry name" value="AGPR_AS"/>
</dbReference>
<protein>
    <recommendedName>
        <fullName evidence="7">N-acetyl-gamma-glutamyl-phosphate reductase</fullName>
        <shortName evidence="7">AGPR</shortName>
        <ecNumber evidence="7">1.2.1.38</ecNumber>
    </recommendedName>
    <alternativeName>
        <fullName evidence="7">N-acetyl-glutamate semialdehyde dehydrogenase</fullName>
        <shortName evidence="7">NAGSA dehydrogenase</shortName>
    </alternativeName>
</protein>
<gene>
    <name evidence="7" type="primary">argC</name>
    <name evidence="10" type="ORF">BU251_05345</name>
</gene>
<dbReference type="PANTHER" id="PTHR32338:SF10">
    <property type="entry name" value="N-ACETYL-GAMMA-GLUTAMYL-PHOSPHATE REDUCTASE, CHLOROPLASTIC-RELATED"/>
    <property type="match status" value="1"/>
</dbReference>
<comment type="similarity">
    <text evidence="7">Belongs to the NAGSA dehydrogenase family. Type 1 subfamily.</text>
</comment>
<dbReference type="InterPro" id="IPR050085">
    <property type="entry name" value="AGPR"/>
</dbReference>
<dbReference type="SUPFAM" id="SSF51735">
    <property type="entry name" value="NAD(P)-binding Rossmann-fold domains"/>
    <property type="match status" value="1"/>
</dbReference>
<dbReference type="GO" id="GO:0003942">
    <property type="term" value="F:N-acetyl-gamma-glutamyl-phosphate reductase activity"/>
    <property type="evidence" value="ECO:0007669"/>
    <property type="project" value="UniProtKB-UniRule"/>
</dbReference>
<keyword evidence="5 7" id="KW-0560">Oxidoreductase</keyword>
<dbReference type="GO" id="GO:0005737">
    <property type="term" value="C:cytoplasm"/>
    <property type="evidence" value="ECO:0007669"/>
    <property type="project" value="UniProtKB-SubCell"/>
</dbReference>
<comment type="function">
    <text evidence="7">Catalyzes the NADPH-dependent reduction of N-acetyl-5-glutamyl phosphate to yield N-acetyl-L-glutamate 5-semialdehyde.</text>
</comment>
<dbReference type="HAMAP" id="MF_00150">
    <property type="entry name" value="ArgC_type1"/>
    <property type="match status" value="1"/>
</dbReference>
<evidence type="ECO:0000256" key="8">
    <source>
        <dbReference type="PROSITE-ProRule" id="PRU10010"/>
    </source>
</evidence>
<dbReference type="UniPathway" id="UPA00068">
    <property type="reaction ID" value="UER00108"/>
</dbReference>
<organism evidence="10 11">
    <name type="scientific">Velamenicoccus archaeovorus</name>
    <dbReference type="NCBI Taxonomy" id="1930593"/>
    <lineage>
        <taxon>Bacteria</taxon>
        <taxon>Pseudomonadati</taxon>
        <taxon>Candidatus Omnitrophota</taxon>
        <taxon>Candidatus Velamenicoccus</taxon>
    </lineage>
</organism>
<dbReference type="PANTHER" id="PTHR32338">
    <property type="entry name" value="N-ACETYL-GAMMA-GLUTAMYL-PHOSPHATE REDUCTASE, CHLOROPLASTIC-RELATED-RELATED"/>
    <property type="match status" value="1"/>
</dbReference>
<dbReference type="KEGG" id="vai:BU251_05345"/>
<evidence type="ECO:0000313" key="11">
    <source>
        <dbReference type="Proteomes" id="UP000287243"/>
    </source>
</evidence>
<dbReference type="CDD" id="cd23934">
    <property type="entry name" value="AGPR_1_C"/>
    <property type="match status" value="1"/>
</dbReference>
<feature type="domain" description="Semialdehyde dehydrogenase NAD-binding" evidence="9">
    <location>
        <begin position="3"/>
        <end position="142"/>
    </location>
</feature>
<evidence type="ECO:0000256" key="2">
    <source>
        <dbReference type="ARBA" id="ARBA00022571"/>
    </source>
</evidence>
<dbReference type="InterPro" id="IPR036291">
    <property type="entry name" value="NAD(P)-bd_dom_sf"/>
</dbReference>
<dbReference type="Gene3D" id="3.40.50.720">
    <property type="entry name" value="NAD(P)-binding Rossmann-like Domain"/>
    <property type="match status" value="1"/>
</dbReference>
<evidence type="ECO:0000256" key="3">
    <source>
        <dbReference type="ARBA" id="ARBA00022605"/>
    </source>
</evidence>
<dbReference type="Pfam" id="PF01118">
    <property type="entry name" value="Semialdhyde_dh"/>
    <property type="match status" value="1"/>
</dbReference>
<evidence type="ECO:0000256" key="1">
    <source>
        <dbReference type="ARBA" id="ARBA00004862"/>
    </source>
</evidence>
<keyword evidence="11" id="KW-1185">Reference proteome</keyword>
<evidence type="ECO:0000256" key="7">
    <source>
        <dbReference type="HAMAP-Rule" id="MF_00150"/>
    </source>
</evidence>
<dbReference type="EC" id="1.2.1.38" evidence="7"/>
<dbReference type="EMBL" id="CP019384">
    <property type="protein sequence ID" value="QAT17196.1"/>
    <property type="molecule type" value="Genomic_DNA"/>
</dbReference>
<dbReference type="SUPFAM" id="SSF55347">
    <property type="entry name" value="Glyceraldehyde-3-phosphate dehydrogenase-like, C-terminal domain"/>
    <property type="match status" value="1"/>
</dbReference>
<comment type="subcellular location">
    <subcellularLocation>
        <location evidence="7">Cytoplasm</location>
    </subcellularLocation>
</comment>
<name>A0A410P4U7_VELA1</name>